<keyword evidence="2" id="KW-0808">Transferase</keyword>
<gene>
    <name evidence="2" type="ORF">P9847_08520</name>
</gene>
<dbReference type="RefSeq" id="WP_328276986.1">
    <property type="nucleotide sequence ID" value="NZ_JARTLD010000023.1"/>
</dbReference>
<dbReference type="SUPFAM" id="SSF55729">
    <property type="entry name" value="Acyl-CoA N-acyltransferases (Nat)"/>
    <property type="match status" value="1"/>
</dbReference>
<dbReference type="InterPro" id="IPR051908">
    <property type="entry name" value="Ribosomal_N-acetyltransferase"/>
</dbReference>
<dbReference type="Gene3D" id="3.40.630.30">
    <property type="match status" value="1"/>
</dbReference>
<dbReference type="EMBL" id="JARTLD010000023">
    <property type="protein sequence ID" value="MED5017352.1"/>
    <property type="molecule type" value="Genomic_DNA"/>
</dbReference>
<feature type="domain" description="N-acetyltransferase" evidence="1">
    <location>
        <begin position="10"/>
        <end position="176"/>
    </location>
</feature>
<evidence type="ECO:0000259" key="1">
    <source>
        <dbReference type="PROSITE" id="PS51186"/>
    </source>
</evidence>
<dbReference type="GO" id="GO:0016740">
    <property type="term" value="F:transferase activity"/>
    <property type="evidence" value="ECO:0007669"/>
    <property type="project" value="UniProtKB-KW"/>
</dbReference>
<sequence>MFKYEVNDRTYLSLMNTRDAAELYALINQNRKHIGKWLKFPGMTQRVEDSQAFITRTRLGYAKNEGYWLGIWTDGKLAGSIGFLYLDQENRKTEIGYWLGKAYEGQGLITASVTALIQYALDELNMNKIEIGAATMNTRSRAIPEKLGFKQEGIIRDYEFLNGGFIDRVIYGLKAEEWKESTLKFKRKQETQDEH</sequence>
<dbReference type="PROSITE" id="PS51186">
    <property type="entry name" value="GNAT"/>
    <property type="match status" value="1"/>
</dbReference>
<dbReference type="InterPro" id="IPR000182">
    <property type="entry name" value="GNAT_dom"/>
</dbReference>
<protein>
    <submittedName>
        <fullName evidence="2">GNAT family protein</fullName>
        <ecNumber evidence="2">2.-.-.-</ecNumber>
    </submittedName>
</protein>
<evidence type="ECO:0000313" key="2">
    <source>
        <dbReference type="EMBL" id="MED5017352.1"/>
    </source>
</evidence>
<keyword evidence="3" id="KW-1185">Reference proteome</keyword>
<dbReference type="Pfam" id="PF13302">
    <property type="entry name" value="Acetyltransf_3"/>
    <property type="match status" value="1"/>
</dbReference>
<reference evidence="2 3" key="1">
    <citation type="submission" date="2023-03" db="EMBL/GenBank/DDBJ databases">
        <title>Bacillus Genome Sequencing.</title>
        <authorList>
            <person name="Dunlap C."/>
        </authorList>
    </citation>
    <scope>NUCLEOTIDE SEQUENCE [LARGE SCALE GENOMIC DNA]</scope>
    <source>
        <strain evidence="2 3">NRS-52</strain>
    </source>
</reference>
<dbReference type="PANTHER" id="PTHR43441:SF12">
    <property type="entry name" value="RIBOSOMAL N-ACETYLTRANSFERASE YDAF-RELATED"/>
    <property type="match status" value="1"/>
</dbReference>
<accession>A0ABU6PSK7</accession>
<dbReference type="InterPro" id="IPR016181">
    <property type="entry name" value="Acyl_CoA_acyltransferase"/>
</dbReference>
<dbReference type="EC" id="2.-.-.-" evidence="2"/>
<organism evidence="2 3">
    <name type="scientific">Paenibacillus chibensis</name>
    <dbReference type="NCBI Taxonomy" id="59846"/>
    <lineage>
        <taxon>Bacteria</taxon>
        <taxon>Bacillati</taxon>
        <taxon>Bacillota</taxon>
        <taxon>Bacilli</taxon>
        <taxon>Bacillales</taxon>
        <taxon>Paenibacillaceae</taxon>
        <taxon>Paenibacillus</taxon>
    </lineage>
</organism>
<name>A0ABU6PSK7_9BACL</name>
<evidence type="ECO:0000313" key="3">
    <source>
        <dbReference type="Proteomes" id="UP001343257"/>
    </source>
</evidence>
<dbReference type="Proteomes" id="UP001343257">
    <property type="component" value="Unassembled WGS sequence"/>
</dbReference>
<dbReference type="PANTHER" id="PTHR43441">
    <property type="entry name" value="RIBOSOMAL-PROTEIN-SERINE ACETYLTRANSFERASE"/>
    <property type="match status" value="1"/>
</dbReference>
<comment type="caution">
    <text evidence="2">The sequence shown here is derived from an EMBL/GenBank/DDBJ whole genome shotgun (WGS) entry which is preliminary data.</text>
</comment>
<proteinExistence type="predicted"/>